<dbReference type="PANTHER" id="PTHR16029:SF11">
    <property type="entry name" value="CENTROSOMAL PROTEIN OF 192 KDA"/>
    <property type="match status" value="1"/>
</dbReference>
<name>A0ABD0PF98_CIRMR</name>
<dbReference type="AlphaFoldDB" id="A0ABD0PF98"/>
<sequence>MLTILVLPSGPQYEVMVKGEMVHGISGKVVSPPAVLSQAEVPPILSNKQFMAWGGVTLGRAV</sequence>
<dbReference type="Pfam" id="PF22067">
    <property type="entry name" value="Cep192_D3"/>
    <property type="match status" value="1"/>
</dbReference>
<proteinExistence type="predicted"/>
<protein>
    <recommendedName>
        <fullName evidence="1">Cep192-like domain-containing protein</fullName>
    </recommendedName>
</protein>
<evidence type="ECO:0000313" key="3">
    <source>
        <dbReference type="Proteomes" id="UP001529510"/>
    </source>
</evidence>
<dbReference type="EMBL" id="JAMKFB020000016">
    <property type="protein sequence ID" value="KAL0172733.1"/>
    <property type="molecule type" value="Genomic_DNA"/>
</dbReference>
<evidence type="ECO:0000259" key="1">
    <source>
        <dbReference type="Pfam" id="PF22067"/>
    </source>
</evidence>
<dbReference type="InterPro" id="IPR054089">
    <property type="entry name" value="Cep192-like_D3"/>
</dbReference>
<reference evidence="2 3" key="1">
    <citation type="submission" date="2024-05" db="EMBL/GenBank/DDBJ databases">
        <title>Genome sequencing and assembly of Indian major carp, Cirrhinus mrigala (Hamilton, 1822).</title>
        <authorList>
            <person name="Mohindra V."/>
            <person name="Chowdhury L.M."/>
            <person name="Lal K."/>
            <person name="Jena J.K."/>
        </authorList>
    </citation>
    <scope>NUCLEOTIDE SEQUENCE [LARGE SCALE GENOMIC DNA]</scope>
    <source>
        <strain evidence="2">CM1030</strain>
        <tissue evidence="2">Blood</tissue>
    </source>
</reference>
<dbReference type="InterPro" id="IPR039103">
    <property type="entry name" value="Spd-2/CEP192"/>
</dbReference>
<evidence type="ECO:0000313" key="2">
    <source>
        <dbReference type="EMBL" id="KAL0172733.1"/>
    </source>
</evidence>
<accession>A0ABD0PF98</accession>
<feature type="non-terminal residue" evidence="2">
    <location>
        <position position="62"/>
    </location>
</feature>
<comment type="caution">
    <text evidence="2">The sequence shown here is derived from an EMBL/GenBank/DDBJ whole genome shotgun (WGS) entry which is preliminary data.</text>
</comment>
<keyword evidence="3" id="KW-1185">Reference proteome</keyword>
<gene>
    <name evidence="2" type="ORF">M9458_033044</name>
</gene>
<feature type="domain" description="Cep192-like" evidence="1">
    <location>
        <begin position="1"/>
        <end position="21"/>
    </location>
</feature>
<dbReference type="Proteomes" id="UP001529510">
    <property type="component" value="Unassembled WGS sequence"/>
</dbReference>
<organism evidence="2 3">
    <name type="scientific">Cirrhinus mrigala</name>
    <name type="common">Mrigala</name>
    <dbReference type="NCBI Taxonomy" id="683832"/>
    <lineage>
        <taxon>Eukaryota</taxon>
        <taxon>Metazoa</taxon>
        <taxon>Chordata</taxon>
        <taxon>Craniata</taxon>
        <taxon>Vertebrata</taxon>
        <taxon>Euteleostomi</taxon>
        <taxon>Actinopterygii</taxon>
        <taxon>Neopterygii</taxon>
        <taxon>Teleostei</taxon>
        <taxon>Ostariophysi</taxon>
        <taxon>Cypriniformes</taxon>
        <taxon>Cyprinidae</taxon>
        <taxon>Labeoninae</taxon>
        <taxon>Labeonini</taxon>
        <taxon>Cirrhinus</taxon>
    </lineage>
</organism>
<dbReference type="PANTHER" id="PTHR16029">
    <property type="entry name" value="CENTROSOMAL PROTEIN OF 192 KDA"/>
    <property type="match status" value="1"/>
</dbReference>